<dbReference type="GO" id="GO:0006032">
    <property type="term" value="P:chitin catabolic process"/>
    <property type="evidence" value="ECO:0007669"/>
    <property type="project" value="TreeGrafter"/>
</dbReference>
<dbReference type="EMBL" id="OA891611">
    <property type="protein sequence ID" value="CAD7284747.1"/>
    <property type="molecule type" value="Genomic_DNA"/>
</dbReference>
<evidence type="ECO:0000256" key="4">
    <source>
        <dbReference type="RuleBase" id="RU004453"/>
    </source>
</evidence>
<evidence type="ECO:0000259" key="5">
    <source>
        <dbReference type="PROSITE" id="PS51910"/>
    </source>
</evidence>
<evidence type="ECO:0000256" key="2">
    <source>
        <dbReference type="ARBA" id="ARBA00023295"/>
    </source>
</evidence>
<dbReference type="PANTHER" id="PTHR11177">
    <property type="entry name" value="CHITINASE"/>
    <property type="match status" value="1"/>
</dbReference>
<evidence type="ECO:0000313" key="6">
    <source>
        <dbReference type="EMBL" id="CAD7284747.1"/>
    </source>
</evidence>
<name>A0A7R9GJE7_9CRUS</name>
<comment type="similarity">
    <text evidence="4">Belongs to the glycosyl hydrolase 18 family.</text>
</comment>
<dbReference type="SUPFAM" id="SSF51445">
    <property type="entry name" value="(Trans)glycosidases"/>
    <property type="match status" value="1"/>
</dbReference>
<organism evidence="6">
    <name type="scientific">Notodromas monacha</name>
    <dbReference type="NCBI Taxonomy" id="399045"/>
    <lineage>
        <taxon>Eukaryota</taxon>
        <taxon>Metazoa</taxon>
        <taxon>Ecdysozoa</taxon>
        <taxon>Arthropoda</taxon>
        <taxon>Crustacea</taxon>
        <taxon>Oligostraca</taxon>
        <taxon>Ostracoda</taxon>
        <taxon>Podocopa</taxon>
        <taxon>Podocopida</taxon>
        <taxon>Cypridocopina</taxon>
        <taxon>Cypridoidea</taxon>
        <taxon>Cyprididae</taxon>
        <taxon>Notodromas</taxon>
    </lineage>
</organism>
<feature type="domain" description="GH18" evidence="5">
    <location>
        <begin position="93"/>
        <end position="267"/>
    </location>
</feature>
<dbReference type="PROSITE" id="PS01095">
    <property type="entry name" value="GH18_1"/>
    <property type="match status" value="1"/>
</dbReference>
<dbReference type="InterPro" id="IPR001579">
    <property type="entry name" value="Glyco_hydro_18_chit_AS"/>
</dbReference>
<feature type="non-terminal residue" evidence="6">
    <location>
        <position position="1"/>
    </location>
</feature>
<keyword evidence="1 3" id="KW-0378">Hydrolase</keyword>
<dbReference type="PROSITE" id="PS51910">
    <property type="entry name" value="GH18_2"/>
    <property type="match status" value="1"/>
</dbReference>
<proteinExistence type="inferred from homology"/>
<dbReference type="PANTHER" id="PTHR11177:SF317">
    <property type="entry name" value="CHITINASE 12-RELATED"/>
    <property type="match status" value="1"/>
</dbReference>
<gene>
    <name evidence="6" type="ORF">NMOB1V02_LOCUS12351</name>
</gene>
<dbReference type="OrthoDB" id="76388at2759"/>
<dbReference type="SMART" id="SM00636">
    <property type="entry name" value="Glyco_18"/>
    <property type="match status" value="1"/>
</dbReference>
<dbReference type="Proteomes" id="UP000678499">
    <property type="component" value="Unassembled WGS sequence"/>
</dbReference>
<dbReference type="InterPro" id="IPR001223">
    <property type="entry name" value="Glyco_hydro18_cat"/>
</dbReference>
<dbReference type="InterPro" id="IPR017853">
    <property type="entry name" value="GH"/>
</dbReference>
<dbReference type="GO" id="GO:0005975">
    <property type="term" value="P:carbohydrate metabolic process"/>
    <property type="evidence" value="ECO:0007669"/>
    <property type="project" value="InterPro"/>
</dbReference>
<dbReference type="GO" id="GO:0004568">
    <property type="term" value="F:chitinase activity"/>
    <property type="evidence" value="ECO:0007669"/>
    <property type="project" value="TreeGrafter"/>
</dbReference>
<dbReference type="InterPro" id="IPR011583">
    <property type="entry name" value="Chitinase_II/V-like_cat"/>
</dbReference>
<accession>A0A7R9GJE7</accession>
<dbReference type="Pfam" id="PF00704">
    <property type="entry name" value="Glyco_hydro_18"/>
    <property type="match status" value="1"/>
</dbReference>
<protein>
    <recommendedName>
        <fullName evidence="5">GH18 domain-containing protein</fullName>
    </recommendedName>
</protein>
<sequence length="267" mass="30028">AKVCGGGGKYPLITAMKEELNREKRSPPYPDIDWAKTSKAAEIASPTTLPPATKIDVKELLRNAGLDKVKKRTEIKRTNPDVPEIEDKNSQAPKVFCYFTNWSTRRPGKGKFEPEQIDPFMCTHIVYAFATLEDYVLAPGEDSDVGEEFQPGLYSRIQGLREDNPNLKILLAIGGWAFGSKPFKELTENVFRMNTFVYDSLEFLREYQFDGLDIDWEYPRGAEDKANYARLVKELRMAFEGESESSNQPRLILSAAVPASFEAVAAG</sequence>
<dbReference type="EMBL" id="CAJPEX010009574">
    <property type="protein sequence ID" value="CAG0924899.1"/>
    <property type="molecule type" value="Genomic_DNA"/>
</dbReference>
<dbReference type="InterPro" id="IPR050314">
    <property type="entry name" value="Glycosyl_Hydrlase_18"/>
</dbReference>
<dbReference type="AlphaFoldDB" id="A0A7R9GJE7"/>
<dbReference type="GO" id="GO:0008061">
    <property type="term" value="F:chitin binding"/>
    <property type="evidence" value="ECO:0007669"/>
    <property type="project" value="InterPro"/>
</dbReference>
<keyword evidence="2 3" id="KW-0326">Glycosidase</keyword>
<dbReference type="Gene3D" id="3.20.20.80">
    <property type="entry name" value="Glycosidases"/>
    <property type="match status" value="1"/>
</dbReference>
<reference evidence="6" key="1">
    <citation type="submission" date="2020-11" db="EMBL/GenBank/DDBJ databases">
        <authorList>
            <person name="Tran Van P."/>
        </authorList>
    </citation>
    <scope>NUCLEOTIDE SEQUENCE</scope>
</reference>
<evidence type="ECO:0000256" key="3">
    <source>
        <dbReference type="RuleBase" id="RU000489"/>
    </source>
</evidence>
<dbReference type="GO" id="GO:0005576">
    <property type="term" value="C:extracellular region"/>
    <property type="evidence" value="ECO:0007669"/>
    <property type="project" value="TreeGrafter"/>
</dbReference>
<evidence type="ECO:0000313" key="7">
    <source>
        <dbReference type="Proteomes" id="UP000678499"/>
    </source>
</evidence>
<keyword evidence="7" id="KW-1185">Reference proteome</keyword>
<evidence type="ECO:0000256" key="1">
    <source>
        <dbReference type="ARBA" id="ARBA00022801"/>
    </source>
</evidence>